<proteinExistence type="predicted"/>
<dbReference type="EMBL" id="CM037152">
    <property type="protein sequence ID" value="KAH7836152.1"/>
    <property type="molecule type" value="Genomic_DNA"/>
</dbReference>
<accession>A0ACB7X5Z2</accession>
<gene>
    <name evidence="1" type="ORF">Vadar_033183</name>
</gene>
<keyword evidence="2" id="KW-1185">Reference proteome</keyword>
<reference evidence="1 2" key="1">
    <citation type="journal article" date="2021" name="Hortic Res">
        <title>High-quality reference genome and annotation aids understanding of berry development for evergreen blueberry (Vaccinium darrowii).</title>
        <authorList>
            <person name="Yu J."/>
            <person name="Hulse-Kemp A.M."/>
            <person name="Babiker E."/>
            <person name="Staton M."/>
        </authorList>
    </citation>
    <scope>NUCLEOTIDE SEQUENCE [LARGE SCALE GENOMIC DNA]</scope>
    <source>
        <strain evidence="2">cv. NJ 8807/NJ 8810</strain>
        <tissue evidence="1">Young leaf</tissue>
    </source>
</reference>
<evidence type="ECO:0000313" key="1">
    <source>
        <dbReference type="EMBL" id="KAH7836152.1"/>
    </source>
</evidence>
<name>A0ACB7X5Z2_9ERIC</name>
<organism evidence="1 2">
    <name type="scientific">Vaccinium darrowii</name>
    <dbReference type="NCBI Taxonomy" id="229202"/>
    <lineage>
        <taxon>Eukaryota</taxon>
        <taxon>Viridiplantae</taxon>
        <taxon>Streptophyta</taxon>
        <taxon>Embryophyta</taxon>
        <taxon>Tracheophyta</taxon>
        <taxon>Spermatophyta</taxon>
        <taxon>Magnoliopsida</taxon>
        <taxon>eudicotyledons</taxon>
        <taxon>Gunneridae</taxon>
        <taxon>Pentapetalae</taxon>
        <taxon>asterids</taxon>
        <taxon>Ericales</taxon>
        <taxon>Ericaceae</taxon>
        <taxon>Vaccinioideae</taxon>
        <taxon>Vaccinieae</taxon>
        <taxon>Vaccinium</taxon>
    </lineage>
</organism>
<protein>
    <submittedName>
        <fullName evidence="1">Uncharacterized protein</fullName>
    </submittedName>
</protein>
<evidence type="ECO:0000313" key="2">
    <source>
        <dbReference type="Proteomes" id="UP000828048"/>
    </source>
</evidence>
<dbReference type="Proteomes" id="UP000828048">
    <property type="component" value="Chromosome 2"/>
</dbReference>
<comment type="caution">
    <text evidence="1">The sequence shown here is derived from an EMBL/GenBank/DDBJ whole genome shotgun (WGS) entry which is preliminary data.</text>
</comment>
<sequence length="314" mass="35728">MNQEVVKVVLQFEQDIRENPELLELVKEYFENSTQTLDFCSELEKCLERAKDSQSLMLEALRVFNEESGFEGGNIRYVKTLEELKKFKAAGDPFPDEFIKIFQSFCDHQKLMHTKLETRKKQLEEKLNTSQAWRMICSIIFAAMVTGVLIFSVVGVAIAAPQVGVAVAAAGEPPLACMGTWIDSRWKKFKNAVKGQKDVIQSMEGYVGSRIAIAELDNIYEIIENLDINIKYLLKNEKEEEEGCCDVVKEEEVKKEIEEINKKMEVFKRDVELLGKHTCQCIQDVQRARTEVLKTLIKPPNAGTQCCSCIGNLI</sequence>